<evidence type="ECO:0000313" key="2">
    <source>
        <dbReference type="EMBL" id="GGM24257.1"/>
    </source>
</evidence>
<dbReference type="AlphaFoldDB" id="A0A8H9L556"/>
<sequence length="97" mass="10484">MRARITAVPRRAGRAQGAATGASSARISAESHDSLDPALRVDVPSAITTYPRDIEQWPRPWAQERWPGTAPDRYASPPPNPISLPSGSRKSTLRTAP</sequence>
<evidence type="ECO:0000256" key="1">
    <source>
        <dbReference type="SAM" id="MobiDB-lite"/>
    </source>
</evidence>
<reference evidence="2" key="1">
    <citation type="journal article" date="2014" name="Int. J. Syst. Evol. Microbiol.">
        <title>Complete genome sequence of Corynebacterium casei LMG S-19264T (=DSM 44701T), isolated from a smear-ripened cheese.</title>
        <authorList>
            <consortium name="US DOE Joint Genome Institute (JGI-PGF)"/>
            <person name="Walter F."/>
            <person name="Albersmeier A."/>
            <person name="Kalinowski J."/>
            <person name="Ruckert C."/>
        </authorList>
    </citation>
    <scope>NUCLEOTIDE SEQUENCE</scope>
    <source>
        <strain evidence="2">JCM 3051</strain>
    </source>
</reference>
<feature type="region of interest" description="Disordered" evidence="1">
    <location>
        <begin position="49"/>
        <end position="97"/>
    </location>
</feature>
<gene>
    <name evidence="2" type="ORF">GCM10010102_19940</name>
</gene>
<evidence type="ECO:0000313" key="3">
    <source>
        <dbReference type="Proteomes" id="UP000655589"/>
    </source>
</evidence>
<feature type="compositionally biased region" description="Low complexity" evidence="1">
    <location>
        <begin position="14"/>
        <end position="26"/>
    </location>
</feature>
<dbReference type="Proteomes" id="UP000655589">
    <property type="component" value="Unassembled WGS sequence"/>
</dbReference>
<protein>
    <submittedName>
        <fullName evidence="2">Uncharacterized protein</fullName>
    </submittedName>
</protein>
<reference evidence="2" key="2">
    <citation type="submission" date="2020-09" db="EMBL/GenBank/DDBJ databases">
        <authorList>
            <person name="Sun Q."/>
            <person name="Ohkuma M."/>
        </authorList>
    </citation>
    <scope>NUCLEOTIDE SEQUENCE</scope>
    <source>
        <strain evidence="2">JCM 3051</strain>
    </source>
</reference>
<feature type="compositionally biased region" description="Polar residues" evidence="1">
    <location>
        <begin position="83"/>
        <end position="97"/>
    </location>
</feature>
<comment type="caution">
    <text evidence="2">The sequence shown here is derived from an EMBL/GenBank/DDBJ whole genome shotgun (WGS) entry which is preliminary data.</text>
</comment>
<proteinExistence type="predicted"/>
<dbReference type="EMBL" id="BMPT01000006">
    <property type="protein sequence ID" value="GGM24257.1"/>
    <property type="molecule type" value="Genomic_DNA"/>
</dbReference>
<organism evidence="2 3">
    <name type="scientific">Promicromonospora citrea</name>
    <dbReference type="NCBI Taxonomy" id="43677"/>
    <lineage>
        <taxon>Bacteria</taxon>
        <taxon>Bacillati</taxon>
        <taxon>Actinomycetota</taxon>
        <taxon>Actinomycetes</taxon>
        <taxon>Micrococcales</taxon>
        <taxon>Promicromonosporaceae</taxon>
        <taxon>Promicromonospora</taxon>
    </lineage>
</organism>
<accession>A0A8H9L556</accession>
<name>A0A8H9L556_9MICO</name>
<feature type="region of interest" description="Disordered" evidence="1">
    <location>
        <begin position="1"/>
        <end position="34"/>
    </location>
</feature>
<keyword evidence="3" id="KW-1185">Reference proteome</keyword>